<evidence type="ECO:0000313" key="3">
    <source>
        <dbReference type="Proteomes" id="UP000251431"/>
    </source>
</evidence>
<sequence>MQQKTPHCLFTFIFLFIFIIPTASATVIGERNAMGFHYAVLHLAQYKAAVNELFIVSLILLSALLMATIICWLFFRRQKHELKNPAVL</sequence>
<keyword evidence="1" id="KW-0812">Transmembrane</keyword>
<keyword evidence="1" id="KW-0472">Membrane</keyword>
<evidence type="ECO:0000256" key="1">
    <source>
        <dbReference type="SAM" id="Phobius"/>
    </source>
</evidence>
<feature type="transmembrane region" description="Helical" evidence="1">
    <location>
        <begin position="53"/>
        <end position="75"/>
    </location>
</feature>
<evidence type="ECO:0000313" key="2">
    <source>
        <dbReference type="EMBL" id="SPU00572.1"/>
    </source>
</evidence>
<accession>A0A2X0ZFZ6</accession>
<organism evidence="2 3">
    <name type="scientific">Lysinibacillus capsici</name>
    <dbReference type="NCBI Taxonomy" id="2115968"/>
    <lineage>
        <taxon>Bacteria</taxon>
        <taxon>Bacillati</taxon>
        <taxon>Bacillota</taxon>
        <taxon>Bacilli</taxon>
        <taxon>Bacillales</taxon>
        <taxon>Bacillaceae</taxon>
        <taxon>Lysinibacillus</taxon>
    </lineage>
</organism>
<dbReference type="AlphaFoldDB" id="A0A2X0ZFZ6"/>
<reference evidence="2 3" key="1">
    <citation type="submission" date="2018-06" db="EMBL/GenBank/DDBJ databases">
        <authorList>
            <consortium name="Pathogen Informatics"/>
            <person name="Doyle S."/>
        </authorList>
    </citation>
    <scope>NUCLEOTIDE SEQUENCE [LARGE SCALE GENOMIC DNA]</scope>
    <source>
        <strain evidence="2 3">NCTC7582</strain>
    </source>
</reference>
<keyword evidence="1" id="KW-1133">Transmembrane helix</keyword>
<dbReference type="EMBL" id="UAQE01000001">
    <property type="protein sequence ID" value="SPU00572.1"/>
    <property type="molecule type" value="Genomic_DNA"/>
</dbReference>
<proteinExistence type="predicted"/>
<dbReference type="RefSeq" id="WP_112117790.1">
    <property type="nucleotide sequence ID" value="NZ_JAXOWA010000001.1"/>
</dbReference>
<gene>
    <name evidence="2" type="ORF">NCTC7582_03370</name>
</gene>
<dbReference type="Proteomes" id="UP000251431">
    <property type="component" value="Unassembled WGS sequence"/>
</dbReference>
<name>A0A2X0ZFZ6_9BACI</name>
<protein>
    <submittedName>
        <fullName evidence="2">Uncharacterized protein</fullName>
    </submittedName>
</protein>